<name>A0AAD1AGH9_9MICO</name>
<dbReference type="AlphaFoldDB" id="A0AAD1AGH9"/>
<dbReference type="KEGG" id="ria:C7V51_13915"/>
<sequence>MSAGGNRRKKERAIGSTSPSTPSVDYRATLAELIAIWDAQAGTPTVQIRLLHSGHVPVAVRGLVAHAVDCGRATLTLYNAKQPAPAVPVIRTLMDDAITAHWLLTNPEGWKGLMLDGAKNRKKVMEGILNRDPSDDTVADLLAKASAQMDEYSAHGSGWPFEQRARAVTGSDEMYLLYRLASHLSHAGAGVVDLSTGEQPDAALQVAFIPYASHGSAAGWLTVATALLLRAPLAWDHVVVGRPLESQLTPVAERLGVSSTIVLPAPQ</sequence>
<feature type="region of interest" description="Disordered" evidence="1">
    <location>
        <begin position="1"/>
        <end position="22"/>
    </location>
</feature>
<dbReference type="InterPro" id="IPR043733">
    <property type="entry name" value="DUF5677"/>
</dbReference>
<proteinExistence type="predicted"/>
<dbReference type="RefSeq" id="WP_104266051.1">
    <property type="nucleotide sequence ID" value="NZ_CP028130.1"/>
</dbReference>
<dbReference type="Proteomes" id="UP000283946">
    <property type="component" value="Chromosome"/>
</dbReference>
<protein>
    <submittedName>
        <fullName evidence="2">Uncharacterized protein</fullName>
    </submittedName>
</protein>
<gene>
    <name evidence="2" type="ORF">C7V51_13915</name>
</gene>
<organism evidence="2 3">
    <name type="scientific">Rathayibacter iranicus</name>
    <dbReference type="NCBI Taxonomy" id="59737"/>
    <lineage>
        <taxon>Bacteria</taxon>
        <taxon>Bacillati</taxon>
        <taxon>Actinomycetota</taxon>
        <taxon>Actinomycetes</taxon>
        <taxon>Micrococcales</taxon>
        <taxon>Microbacteriaceae</taxon>
        <taxon>Rathayibacter</taxon>
    </lineage>
</organism>
<evidence type="ECO:0000313" key="2">
    <source>
        <dbReference type="EMBL" id="AZZ56845.1"/>
    </source>
</evidence>
<dbReference type="EMBL" id="CP028130">
    <property type="protein sequence ID" value="AZZ56845.1"/>
    <property type="molecule type" value="Genomic_DNA"/>
</dbReference>
<feature type="compositionally biased region" description="Basic residues" evidence="1">
    <location>
        <begin position="1"/>
        <end position="11"/>
    </location>
</feature>
<reference evidence="2 3" key="1">
    <citation type="submission" date="2018-03" db="EMBL/GenBank/DDBJ databases">
        <title>Bacteriophage NCPPB3778 and a type I-E CRISPR drive the evolution of the US Biological Select Agent, Rathayibacter toxicus.</title>
        <authorList>
            <person name="Davis E.W.II."/>
            <person name="Tabima J.F."/>
            <person name="Weisberg A.J."/>
            <person name="Dantas Lopes L."/>
            <person name="Wiseman M.S."/>
            <person name="Wiseman M.S."/>
            <person name="Pupko T."/>
            <person name="Belcher M.S."/>
            <person name="Sechler A.J."/>
            <person name="Tancos M.A."/>
            <person name="Schroeder B.K."/>
            <person name="Murray T.D."/>
            <person name="Luster D.G."/>
            <person name="Schneider W.L."/>
            <person name="Rogers E."/>
            <person name="Andreote F.D."/>
            <person name="Grunwald N.J."/>
            <person name="Putnam M.L."/>
            <person name="Chang J.H."/>
        </authorList>
    </citation>
    <scope>NUCLEOTIDE SEQUENCE [LARGE SCALE GENOMIC DNA]</scope>
    <source>
        <strain evidence="2 3">NCCPB 2253</strain>
    </source>
</reference>
<accession>A0AAD1AGH9</accession>
<evidence type="ECO:0000313" key="3">
    <source>
        <dbReference type="Proteomes" id="UP000283946"/>
    </source>
</evidence>
<evidence type="ECO:0000256" key="1">
    <source>
        <dbReference type="SAM" id="MobiDB-lite"/>
    </source>
</evidence>
<dbReference type="Pfam" id="PF18928">
    <property type="entry name" value="DUF5677"/>
    <property type="match status" value="1"/>
</dbReference>